<feature type="region of interest" description="Disordered" evidence="6">
    <location>
        <begin position="48"/>
        <end position="69"/>
    </location>
</feature>
<reference evidence="7" key="1">
    <citation type="journal article" date="2020" name="Fungal Divers.">
        <title>Resolving the Mortierellaceae phylogeny through synthesis of multi-gene phylogenetics and phylogenomics.</title>
        <authorList>
            <person name="Vandepol N."/>
            <person name="Liber J."/>
            <person name="Desiro A."/>
            <person name="Na H."/>
            <person name="Kennedy M."/>
            <person name="Barry K."/>
            <person name="Grigoriev I.V."/>
            <person name="Miller A.N."/>
            <person name="O'Donnell K."/>
            <person name="Stajich J.E."/>
            <person name="Bonito G."/>
        </authorList>
    </citation>
    <scope>NUCLEOTIDE SEQUENCE</scope>
    <source>
        <strain evidence="7">KOD1015</strain>
    </source>
</reference>
<gene>
    <name evidence="7" type="ORF">BGW38_009650</name>
</gene>
<name>A0A9P6FC83_9FUNG</name>
<dbReference type="GO" id="GO:0008270">
    <property type="term" value="F:zinc ion binding"/>
    <property type="evidence" value="ECO:0007669"/>
    <property type="project" value="UniProtKB-KW"/>
</dbReference>
<protein>
    <submittedName>
        <fullName evidence="7">Uncharacterized protein</fullName>
    </submittedName>
</protein>
<evidence type="ECO:0000256" key="1">
    <source>
        <dbReference type="ARBA" id="ARBA00004123"/>
    </source>
</evidence>
<dbReference type="SUPFAM" id="SSF53098">
    <property type="entry name" value="Ribonuclease H-like"/>
    <property type="match status" value="1"/>
</dbReference>
<evidence type="ECO:0000256" key="6">
    <source>
        <dbReference type="SAM" id="MobiDB-lite"/>
    </source>
</evidence>
<evidence type="ECO:0000256" key="2">
    <source>
        <dbReference type="ARBA" id="ARBA00022723"/>
    </source>
</evidence>
<proteinExistence type="predicted"/>
<dbReference type="InterPro" id="IPR012337">
    <property type="entry name" value="RNaseH-like_sf"/>
</dbReference>
<dbReference type="GO" id="GO:0005634">
    <property type="term" value="C:nucleus"/>
    <property type="evidence" value="ECO:0007669"/>
    <property type="project" value="UniProtKB-SubCell"/>
</dbReference>
<evidence type="ECO:0000313" key="7">
    <source>
        <dbReference type="EMBL" id="KAF9546820.1"/>
    </source>
</evidence>
<dbReference type="PANTHER" id="PTHR46481">
    <property type="entry name" value="ZINC FINGER BED DOMAIN-CONTAINING PROTEIN 4"/>
    <property type="match status" value="1"/>
</dbReference>
<dbReference type="OrthoDB" id="2432695at2759"/>
<organism evidence="7 8">
    <name type="scientific">Lunasporangiospora selenospora</name>
    <dbReference type="NCBI Taxonomy" id="979761"/>
    <lineage>
        <taxon>Eukaryota</taxon>
        <taxon>Fungi</taxon>
        <taxon>Fungi incertae sedis</taxon>
        <taxon>Mucoromycota</taxon>
        <taxon>Mortierellomycotina</taxon>
        <taxon>Mortierellomycetes</taxon>
        <taxon>Mortierellales</taxon>
        <taxon>Mortierellaceae</taxon>
        <taxon>Lunasporangiospora</taxon>
    </lineage>
</organism>
<accession>A0A9P6FC83</accession>
<evidence type="ECO:0000256" key="4">
    <source>
        <dbReference type="ARBA" id="ARBA00022833"/>
    </source>
</evidence>
<evidence type="ECO:0000256" key="3">
    <source>
        <dbReference type="ARBA" id="ARBA00022771"/>
    </source>
</evidence>
<dbReference type="AlphaFoldDB" id="A0A9P6FC83"/>
<keyword evidence="5" id="KW-0539">Nucleus</keyword>
<comment type="subcellular location">
    <subcellularLocation>
        <location evidence="1">Nucleus</location>
    </subcellularLocation>
</comment>
<feature type="non-terminal residue" evidence="7">
    <location>
        <position position="144"/>
    </location>
</feature>
<evidence type="ECO:0000256" key="5">
    <source>
        <dbReference type="ARBA" id="ARBA00023242"/>
    </source>
</evidence>
<dbReference type="Proteomes" id="UP000780801">
    <property type="component" value="Unassembled WGS sequence"/>
</dbReference>
<keyword evidence="8" id="KW-1185">Reference proteome</keyword>
<sequence length="144" mass="16472">MTKMVRDLMSHLKTAGWQSDSNLYHVPCLGHIINLAIQAILGPGGLDDQPPETNSLYRNEDDNEEAAAPPTIKLTPLKKLRKGIVRVRSSSQRIQNFERICDIVKCPKLELLRDVRHRWNSTYVMLDRAIVLKEAYQSMCQNET</sequence>
<dbReference type="PANTHER" id="PTHR46481:SF10">
    <property type="entry name" value="ZINC FINGER BED DOMAIN-CONTAINING PROTEIN 39"/>
    <property type="match status" value="1"/>
</dbReference>
<dbReference type="InterPro" id="IPR052035">
    <property type="entry name" value="ZnF_BED_domain_contain"/>
</dbReference>
<keyword evidence="2" id="KW-0479">Metal-binding</keyword>
<keyword evidence="3" id="KW-0863">Zinc-finger</keyword>
<comment type="caution">
    <text evidence="7">The sequence shown here is derived from an EMBL/GenBank/DDBJ whole genome shotgun (WGS) entry which is preliminary data.</text>
</comment>
<keyword evidence="4" id="KW-0862">Zinc</keyword>
<evidence type="ECO:0000313" key="8">
    <source>
        <dbReference type="Proteomes" id="UP000780801"/>
    </source>
</evidence>
<dbReference type="EMBL" id="JAABOA010007214">
    <property type="protein sequence ID" value="KAF9546820.1"/>
    <property type="molecule type" value="Genomic_DNA"/>
</dbReference>